<dbReference type="OrthoDB" id="2340061at2"/>
<keyword evidence="3" id="KW-1185">Reference proteome</keyword>
<keyword evidence="1" id="KW-0472">Membrane</keyword>
<reference evidence="2 3" key="1">
    <citation type="submission" date="2019-01" db="EMBL/GenBank/DDBJ databases">
        <title>Weissella sp. nov., a novel lactic acid bacterium isolated from animal feces.</title>
        <authorList>
            <person name="Wang L.-T."/>
        </authorList>
    </citation>
    <scope>NUCLEOTIDE SEQUENCE [LARGE SCALE GENOMIC DNA]</scope>
    <source>
        <strain evidence="2 3">8H-2</strain>
    </source>
</reference>
<dbReference type="AlphaFoldDB" id="A0A6C2C7T8"/>
<comment type="caution">
    <text evidence="2">The sequence shown here is derived from an EMBL/GenBank/DDBJ whole genome shotgun (WGS) entry which is preliminary data.</text>
</comment>
<gene>
    <name evidence="2" type="ORF">ESZ50_05760</name>
</gene>
<dbReference type="RefSeq" id="WP_148622641.1">
    <property type="nucleotide sequence ID" value="NZ_SDGZ01000014.1"/>
</dbReference>
<protein>
    <submittedName>
        <fullName evidence="2">Uncharacterized protein</fullName>
    </submittedName>
</protein>
<dbReference type="EMBL" id="SDGZ01000014">
    <property type="protein sequence ID" value="TYC49649.1"/>
    <property type="molecule type" value="Genomic_DNA"/>
</dbReference>
<evidence type="ECO:0000313" key="2">
    <source>
        <dbReference type="EMBL" id="TYC49649.1"/>
    </source>
</evidence>
<evidence type="ECO:0000313" key="3">
    <source>
        <dbReference type="Proteomes" id="UP000371977"/>
    </source>
</evidence>
<keyword evidence="1" id="KW-1133">Transmembrane helix</keyword>
<name>A0A6C2C7T8_9LACO</name>
<dbReference type="Proteomes" id="UP000371977">
    <property type="component" value="Unassembled WGS sequence"/>
</dbReference>
<evidence type="ECO:0000256" key="1">
    <source>
        <dbReference type="SAM" id="Phobius"/>
    </source>
</evidence>
<feature type="transmembrane region" description="Helical" evidence="1">
    <location>
        <begin position="38"/>
        <end position="60"/>
    </location>
</feature>
<organism evidence="2 3">
    <name type="scientific">Weissella muntiaci</name>
    <dbReference type="NCBI Taxonomy" id="2508881"/>
    <lineage>
        <taxon>Bacteria</taxon>
        <taxon>Bacillati</taxon>
        <taxon>Bacillota</taxon>
        <taxon>Bacilli</taxon>
        <taxon>Lactobacillales</taxon>
        <taxon>Lactobacillaceae</taxon>
        <taxon>Weissella</taxon>
    </lineage>
</organism>
<feature type="transmembrane region" description="Helical" evidence="1">
    <location>
        <begin position="6"/>
        <end position="26"/>
    </location>
</feature>
<accession>A0A6C2C7T8</accession>
<proteinExistence type="predicted"/>
<sequence length="168" mass="18712">MHVLGTTLTVVGGIFTALYFILLFVVKIRTGKFFVKGSFQSHLFGITMIILTSLGIVLMVTHPVENTSVSGSASSEKEAKETLKSYAKTFGRKSVDELQEKDNVYPSAQVDEGTMYSWATEEGTLTRLDTSSDGMTTVYKLNSDNTKDVLWTGKTVFQRTQVKHYYIN</sequence>
<keyword evidence="1" id="KW-0812">Transmembrane</keyword>